<feature type="domain" description="Protein kinase" evidence="4">
    <location>
        <begin position="75"/>
        <end position="344"/>
    </location>
</feature>
<dbReference type="GO" id="GO:0004016">
    <property type="term" value="F:adenylate cyclase activity"/>
    <property type="evidence" value="ECO:0007669"/>
    <property type="project" value="TreeGrafter"/>
</dbReference>
<dbReference type="eggNOG" id="COG0515">
    <property type="taxonomic scope" value="Bacteria"/>
</dbReference>
<keyword evidence="6" id="KW-1185">Reference proteome</keyword>
<dbReference type="SUPFAM" id="SSF48452">
    <property type="entry name" value="TPR-like"/>
    <property type="match status" value="1"/>
</dbReference>
<dbReference type="InterPro" id="IPR027417">
    <property type="entry name" value="P-loop_NTPase"/>
</dbReference>
<evidence type="ECO:0000256" key="3">
    <source>
        <dbReference type="PROSITE-ProRule" id="PRU10141"/>
    </source>
</evidence>
<dbReference type="GO" id="GO:0005524">
    <property type="term" value="F:ATP binding"/>
    <property type="evidence" value="ECO:0007669"/>
    <property type="project" value="UniProtKB-UniRule"/>
</dbReference>
<accession>A6G187</accession>
<keyword evidence="2 3" id="KW-0067">ATP-binding</keyword>
<dbReference type="eggNOG" id="COG3899">
    <property type="taxonomic scope" value="Bacteria"/>
</dbReference>
<dbReference type="PANTHER" id="PTHR16305:SF28">
    <property type="entry name" value="GUANYLATE CYCLASE DOMAIN-CONTAINING PROTEIN"/>
    <property type="match status" value="1"/>
</dbReference>
<gene>
    <name evidence="5" type="ORF">PPSIR1_11420</name>
</gene>
<dbReference type="Gene3D" id="3.30.200.20">
    <property type="entry name" value="Phosphorylase Kinase, domain 1"/>
    <property type="match status" value="1"/>
</dbReference>
<evidence type="ECO:0000313" key="5">
    <source>
        <dbReference type="EMBL" id="EDM80382.1"/>
    </source>
</evidence>
<keyword evidence="5" id="KW-0808">Transferase</keyword>
<evidence type="ECO:0000313" key="6">
    <source>
        <dbReference type="Proteomes" id="UP000005801"/>
    </source>
</evidence>
<proteinExistence type="predicted"/>
<evidence type="ECO:0000259" key="4">
    <source>
        <dbReference type="PROSITE" id="PS50011"/>
    </source>
</evidence>
<dbReference type="GO" id="GO:0005737">
    <property type="term" value="C:cytoplasm"/>
    <property type="evidence" value="ECO:0007669"/>
    <property type="project" value="TreeGrafter"/>
</dbReference>
<keyword evidence="1 3" id="KW-0547">Nucleotide-binding</keyword>
<reference evidence="5 6" key="1">
    <citation type="submission" date="2007-06" db="EMBL/GenBank/DDBJ databases">
        <authorList>
            <person name="Shimkets L."/>
            <person name="Ferriera S."/>
            <person name="Johnson J."/>
            <person name="Kravitz S."/>
            <person name="Beeson K."/>
            <person name="Sutton G."/>
            <person name="Rogers Y.-H."/>
            <person name="Friedman R."/>
            <person name="Frazier M."/>
            <person name="Venter J.C."/>
        </authorList>
    </citation>
    <scope>NUCLEOTIDE SEQUENCE [LARGE SCALE GENOMIC DNA]</scope>
    <source>
        <strain evidence="5 6">SIR-1</strain>
    </source>
</reference>
<dbReference type="Gene3D" id="3.40.50.300">
    <property type="entry name" value="P-loop containing nucleotide triphosphate hydrolases"/>
    <property type="match status" value="1"/>
</dbReference>
<dbReference type="InterPro" id="IPR011009">
    <property type="entry name" value="Kinase-like_dom_sf"/>
</dbReference>
<evidence type="ECO:0000256" key="2">
    <source>
        <dbReference type="ARBA" id="ARBA00022840"/>
    </source>
</evidence>
<dbReference type="Gene3D" id="1.10.510.10">
    <property type="entry name" value="Transferase(Phosphotransferase) domain 1"/>
    <property type="match status" value="1"/>
</dbReference>
<dbReference type="Pfam" id="PF13191">
    <property type="entry name" value="AAA_16"/>
    <property type="match status" value="1"/>
</dbReference>
<dbReference type="STRING" id="391625.PPSIR1_11420"/>
<dbReference type="InterPro" id="IPR011990">
    <property type="entry name" value="TPR-like_helical_dom_sf"/>
</dbReference>
<sequence length="1303" mass="143919">MLPMAPARGPDAADDHHLVDTGDALRQDTLTITRGALGGQLRTNSPVTPAGLDTIAAHGMSDEPALSPGETLGKFRVERQLGAGGMGQVFAAINLETHDLVALKYLERTSASMLYRFKQEFRALAGVQHQNLVELGELVVLPDSATFFTMELVDGVSFDDYVRGKTPIGELPNLSRLRRALRQLVLGVRHLHQNECIHRDLKPSNVLVTPDGRVVVLDFGLVQDHSEAQSDDPDDQIMGTPAYMSPEQAGLERAGPAADYYAVGVMLFECLSGKRPFRGTLTHLLFAKREFDPPDVTEVVKEVPEDLADLCRRLLSRFPEDRPRGAEILAILDGADPEALDPSMSMSMSMSISASLSSSMLGKTQFVGRKAEMTMLRTAWADCKVNSQLVTVHVRGRSGYGKSALIRHFMSQVRHKEGSAAVLLRGRCLERESVPYKGVDAVVDALSVHLRQLPREALIELQPQHPAALVRLFPVLGDLWAADHGRTVGLEPHELRHRAFAALRELFSGLGRRRPTIVFIDDFHWGNVDSAKLLNEILRPPGGPPVLMIVSYRDELQTSDTLQALNAPTALWGRDVREVFIGPMSEEDTLHLARALMGEDYDEERARAYAAGSANNPFYFEQMIYGVSADGTSPEQLDQLVVRRILKLDADSRRLLEFVAVAGGPVPRAVLFEAADIPNAAQLLPALRDAELLRMRGSSTAGRAKLETAHDRIREATVGELDPDRLREIHLRLAQALERAGADAESLAGHFDAGGARAKAVDYYERAAEQAANSLAFERAVSLFRKTVELFEAEGLAAQDGGMDRITDLREGLADQLINVGRAHEASQLLLTLAEHTEREEPARAREFRRVAADQLIKTGHVDEGLQELDALLRTVGMRMPVGKAAAISGLVWEQTRVKMRGFDFNQKSAAEVDARTLDQIDTCWAVVNGLSTQEVLLSVMFHLRMLRLSLNTGEPSRVARALAYQCVIEVAGRDWRLVEEHLTVARRLAANIDDPSLTAFIDVCEASVHWFERRYPMSTRLHTKVLESSEGMPGTAWQRRTATIHHLYTMVMKGEFKEFRARSRGIIEAARESGDMQAMIEVSSFESIVRVLTGDSEGAHAILAESMRDWNPGRYLFGDVWAYYGKVRALMLDGEPEEAIELSTTTLAQMKKTFLDQNALCRTNVQELYCRALLVGALLRNSSTYARKCKRLAGKLRAVNNPVLTAHVANIEAGLASMSGNQDEAMARWSEASKLFESHQMAGHVAATRMRRAQVLGEQGDGPRLLAQAAAYFDSQDMVDEHKLDGFLNVVAPARMTKLTKK</sequence>
<dbReference type="PANTHER" id="PTHR16305">
    <property type="entry name" value="TESTICULAR SOLUBLE ADENYLYL CYCLASE"/>
    <property type="match status" value="1"/>
</dbReference>
<dbReference type="Proteomes" id="UP000005801">
    <property type="component" value="Unassembled WGS sequence"/>
</dbReference>
<feature type="binding site" evidence="3">
    <location>
        <position position="104"/>
    </location>
    <ligand>
        <name>ATP</name>
        <dbReference type="ChEBI" id="CHEBI:30616"/>
    </ligand>
</feature>
<dbReference type="SUPFAM" id="SSF52540">
    <property type="entry name" value="P-loop containing nucleoside triphosphate hydrolases"/>
    <property type="match status" value="1"/>
</dbReference>
<dbReference type="Pfam" id="PF00069">
    <property type="entry name" value="Pkinase"/>
    <property type="match status" value="1"/>
</dbReference>
<dbReference type="CDD" id="cd14014">
    <property type="entry name" value="STKc_PknB_like"/>
    <property type="match status" value="1"/>
</dbReference>
<dbReference type="PROSITE" id="PS50011">
    <property type="entry name" value="PROTEIN_KINASE_DOM"/>
    <property type="match status" value="1"/>
</dbReference>
<dbReference type="EMBL" id="ABCS01000011">
    <property type="protein sequence ID" value="EDM80382.1"/>
    <property type="molecule type" value="Genomic_DNA"/>
</dbReference>
<dbReference type="PROSITE" id="PS00108">
    <property type="entry name" value="PROTEIN_KINASE_ST"/>
    <property type="match status" value="1"/>
</dbReference>
<dbReference type="PROSITE" id="PS00107">
    <property type="entry name" value="PROTEIN_KINASE_ATP"/>
    <property type="match status" value="1"/>
</dbReference>
<name>A6G187_9BACT</name>
<dbReference type="SUPFAM" id="SSF56112">
    <property type="entry name" value="Protein kinase-like (PK-like)"/>
    <property type="match status" value="1"/>
</dbReference>
<dbReference type="SMART" id="SM00220">
    <property type="entry name" value="S_TKc"/>
    <property type="match status" value="1"/>
</dbReference>
<evidence type="ECO:0000256" key="1">
    <source>
        <dbReference type="ARBA" id="ARBA00022741"/>
    </source>
</evidence>
<comment type="caution">
    <text evidence="5">The sequence shown here is derived from an EMBL/GenBank/DDBJ whole genome shotgun (WGS) entry which is preliminary data.</text>
</comment>
<dbReference type="InterPro" id="IPR008271">
    <property type="entry name" value="Ser/Thr_kinase_AS"/>
</dbReference>
<protein>
    <submittedName>
        <fullName evidence="5">Putative two component sensor serine/threonine kinase</fullName>
    </submittedName>
</protein>
<organism evidence="5 6">
    <name type="scientific">Plesiocystis pacifica SIR-1</name>
    <dbReference type="NCBI Taxonomy" id="391625"/>
    <lineage>
        <taxon>Bacteria</taxon>
        <taxon>Pseudomonadati</taxon>
        <taxon>Myxococcota</taxon>
        <taxon>Polyangia</taxon>
        <taxon>Nannocystales</taxon>
        <taxon>Nannocystaceae</taxon>
        <taxon>Plesiocystis</taxon>
    </lineage>
</organism>
<dbReference type="InterPro" id="IPR041664">
    <property type="entry name" value="AAA_16"/>
</dbReference>
<dbReference type="InterPro" id="IPR017441">
    <property type="entry name" value="Protein_kinase_ATP_BS"/>
</dbReference>
<dbReference type="GO" id="GO:0004672">
    <property type="term" value="F:protein kinase activity"/>
    <property type="evidence" value="ECO:0007669"/>
    <property type="project" value="InterPro"/>
</dbReference>
<dbReference type="InterPro" id="IPR000719">
    <property type="entry name" value="Prot_kinase_dom"/>
</dbReference>
<keyword evidence="5" id="KW-0418">Kinase</keyword>